<dbReference type="InterPro" id="IPR057651">
    <property type="entry name" value="Ig_TPPC8_C"/>
</dbReference>
<protein>
    <submittedName>
        <fullName evidence="4">Uncharacterized protein</fullName>
    </submittedName>
</protein>
<dbReference type="AlphaFoldDB" id="A0A8S1F4S5"/>
<feature type="domain" description="TPPC8 first Ig-like" evidence="3">
    <location>
        <begin position="671"/>
        <end position="847"/>
    </location>
</feature>
<evidence type="ECO:0000259" key="3">
    <source>
        <dbReference type="Pfam" id="PF24545"/>
    </source>
</evidence>
<dbReference type="Pfam" id="PF12739">
    <property type="entry name" value="TRAPPC-Trs85"/>
    <property type="match status" value="1"/>
</dbReference>
<name>A0A8S1F4S5_9PELO</name>
<evidence type="ECO:0000259" key="2">
    <source>
        <dbReference type="Pfam" id="PF24542"/>
    </source>
</evidence>
<proteinExistence type="predicted"/>
<comment type="caution">
    <text evidence="4">The sequence shown here is derived from an EMBL/GenBank/DDBJ whole genome shotgun (WGS) entry which is preliminary data.</text>
</comment>
<keyword evidence="5" id="KW-1185">Reference proteome</keyword>
<evidence type="ECO:0000313" key="5">
    <source>
        <dbReference type="Proteomes" id="UP000494206"/>
    </source>
</evidence>
<feature type="region of interest" description="Disordered" evidence="1">
    <location>
        <begin position="257"/>
        <end position="306"/>
    </location>
</feature>
<dbReference type="EMBL" id="CADEPM010000007">
    <property type="protein sequence ID" value="CAB3408884.1"/>
    <property type="molecule type" value="Genomic_DNA"/>
</dbReference>
<sequence>MAQCPPLVALISSSSAQSAANSRGFKSLSHIFYPFATHELTVREPVANQPITSKVRVDVRDISNDGHLLSLSVLPYVLIQVKTLNSFPNFSFALRILMHALRHCTTADEAICMFRDVLNRWAEPSEHESFGAYLACLFVVSTADENPMTELSRMIQTQQTLHNSTSTLVIPPYCCSPKWMTSHAKTLKHYILLDDGNLKGTRNCDEIFAQMCTTYGKENCQILKFTSSDQECPPEISKKWSKINDLNDVLSKGLDEAMKQATSSSSTATTPMTGSSLTSPTSSVSTISSSFPPVSVSPTPPSANMNGGKLWRSSAKIFAKSDGDECEKVLKRFLETCLVPHVERELRALHDLAGNRRGIIGKSITSGVKKWFSTGSSQSLSSIPASYSWDSPEMQARRLADLSLMFGNHAFAYQQYRALKKDFESDQAMIAHAVASEMCAVALHSSQPKMTAKQFPVHYLENSVGFLINHSAKYAHIMRCAFNAADVLSDLECYKEAAQILTRLSKLDGDHLVGVAQAHAATLFDEAHMRRKASFYRVLAANRFSNANVPIISFDCYRLAMPNIDEKHWGVLDEHLSVKLLSEGEKAGVMNTKMALECVRRLIAVCPKLSPQIQKERLRKIVHVLDSYADQENSIPINLPNVDLNSVKVIYGERPLWNEMDEDENGDVLPSHWEVLERAAHYSLYGKSTPFRGMQLVSDSNSDNSRARETPAGESFRVMIDLVNPLAIPLNLKNVRLSVVDVQSDVVDAFSVGSLDSLNLLENETKTIGLYVIPHVGCTKFRVDGLLFRLTSDEQSVGVDVKIPLNIQGKRLNKTAKQQKSKVYASDERLSAIVSQNPWPLMELKVKAHDQVAYCDQALRYVVEVENIGKEDVVAMSLATDGIDRVAAGIMNRDVRNPIPPKPAANSAEVCTFDFSGEPFLKVGEKKKFFFDVRAGDEQSSMRASTPTVILVSYRGSNGSLREWRKIINVVRKRLISVEPTLLDEDAGLFSLKTRNCVGASQAALSKINIIRLRCAEFGKTLEDGLEMASAMRKVEIESEQTDTIVVRRTRGGEMVWLNPAEKQSAPDWPCPATPESALEDGIIAKKLGIMWRASIVNNDGHVSSIFGETFCDDPFEKNRIENAGPNHTAMLRISCDAARTTSHDFNSNRICELPVKIKIRNTEPTPANISIRYVPKIREAVDGVHLVPPEARQQIWVDRPVRRARIDGEQQAEVEMKVRVSQASMYDIGASLVIDAKFEGSDEVLAFKVPSILSIVRAVQ</sequence>
<dbReference type="PANTHER" id="PTHR12975:SF6">
    <property type="entry name" value="TRAFFICKING PROTEIN PARTICLE COMPLEX SUBUNIT 8"/>
    <property type="match status" value="1"/>
</dbReference>
<dbReference type="GO" id="GO:1990072">
    <property type="term" value="C:TRAPPIII protein complex"/>
    <property type="evidence" value="ECO:0007669"/>
    <property type="project" value="TreeGrafter"/>
</dbReference>
<reference evidence="4 5" key="1">
    <citation type="submission" date="2020-04" db="EMBL/GenBank/DDBJ databases">
        <authorList>
            <person name="Laetsch R D."/>
            <person name="Stevens L."/>
            <person name="Kumar S."/>
            <person name="Blaxter L. M."/>
        </authorList>
    </citation>
    <scope>NUCLEOTIDE SEQUENCE [LARGE SCALE GENOMIC DNA]</scope>
</reference>
<dbReference type="Pfam" id="PF24542">
    <property type="entry name" value="Ig_TPPC8_C"/>
    <property type="match status" value="1"/>
</dbReference>
<dbReference type="PANTHER" id="PTHR12975">
    <property type="entry name" value="TRANSPORT PROTEIN TRAPP"/>
    <property type="match status" value="1"/>
</dbReference>
<dbReference type="InterPro" id="IPR058541">
    <property type="entry name" value="Ig_TPPC8_1st"/>
</dbReference>
<evidence type="ECO:0000313" key="4">
    <source>
        <dbReference type="EMBL" id="CAB3408884.1"/>
    </source>
</evidence>
<dbReference type="Proteomes" id="UP000494206">
    <property type="component" value="Unassembled WGS sequence"/>
</dbReference>
<dbReference type="OrthoDB" id="203724at2759"/>
<accession>A0A8S1F4S5</accession>
<feature type="compositionally biased region" description="Low complexity" evidence="1">
    <location>
        <begin position="262"/>
        <end position="297"/>
    </location>
</feature>
<dbReference type="Pfam" id="PF24545">
    <property type="entry name" value="Ig_TPPC8_1st"/>
    <property type="match status" value="1"/>
</dbReference>
<dbReference type="InterPro" id="IPR024420">
    <property type="entry name" value="TRAPP_III_complex_Trs85"/>
</dbReference>
<organism evidence="4 5">
    <name type="scientific">Caenorhabditis bovis</name>
    <dbReference type="NCBI Taxonomy" id="2654633"/>
    <lineage>
        <taxon>Eukaryota</taxon>
        <taxon>Metazoa</taxon>
        <taxon>Ecdysozoa</taxon>
        <taxon>Nematoda</taxon>
        <taxon>Chromadorea</taxon>
        <taxon>Rhabditida</taxon>
        <taxon>Rhabditina</taxon>
        <taxon>Rhabditomorpha</taxon>
        <taxon>Rhabditoidea</taxon>
        <taxon>Rhabditidae</taxon>
        <taxon>Peloderinae</taxon>
        <taxon>Caenorhabditis</taxon>
    </lineage>
</organism>
<evidence type="ECO:0000256" key="1">
    <source>
        <dbReference type="SAM" id="MobiDB-lite"/>
    </source>
</evidence>
<gene>
    <name evidence="4" type="ORF">CBOVIS_LOCUS10607</name>
</gene>
<feature type="domain" description="TPPC8 C-terminal Ig-like" evidence="2">
    <location>
        <begin position="1134"/>
        <end position="1233"/>
    </location>
</feature>